<gene>
    <name evidence="3" type="primary">LOC104225612</name>
</gene>
<evidence type="ECO:0000259" key="1">
    <source>
        <dbReference type="Pfam" id="PF07727"/>
    </source>
</evidence>
<keyword evidence="2" id="KW-1185">Reference proteome</keyword>
<dbReference type="STRING" id="4096.A0A1U7W6V3"/>
<dbReference type="eggNOG" id="KOG0017">
    <property type="taxonomic scope" value="Eukaryota"/>
</dbReference>
<name>A0A1U7W6V3_NICSY</name>
<evidence type="ECO:0000313" key="2">
    <source>
        <dbReference type="Proteomes" id="UP000189701"/>
    </source>
</evidence>
<sequence>MCFMAITEDSDEGSGELGLMASEGTSEEELDQFEKNKVWELTPKTLNESIVGTKWVYRNKLNKFGQVARNKARLVVQCYSQQEGIDYEENFAHVARYQSAPKESHMTAVKRIIKYLIGTIDYGLWYKILNVFNLIGFSYQMLQVIKLTGKAQVERANYLENLLYLGTSRNNIVLPYLLLK</sequence>
<dbReference type="Proteomes" id="UP000189701">
    <property type="component" value="Unplaced"/>
</dbReference>
<reference evidence="2" key="1">
    <citation type="journal article" date="2013" name="Genome Biol.">
        <title>Reference genomes and transcriptomes of Nicotiana sylvestris and Nicotiana tomentosiformis.</title>
        <authorList>
            <person name="Sierro N."/>
            <person name="Battey J.N."/>
            <person name="Ouadi S."/>
            <person name="Bovet L."/>
            <person name="Goepfert S."/>
            <person name="Bakaher N."/>
            <person name="Peitsch M.C."/>
            <person name="Ivanov N.V."/>
        </authorList>
    </citation>
    <scope>NUCLEOTIDE SEQUENCE [LARGE SCALE GENOMIC DNA]</scope>
</reference>
<organism evidence="2 3">
    <name type="scientific">Nicotiana sylvestris</name>
    <name type="common">Wood tobacco</name>
    <name type="synonym">South American tobacco</name>
    <dbReference type="NCBI Taxonomy" id="4096"/>
    <lineage>
        <taxon>Eukaryota</taxon>
        <taxon>Viridiplantae</taxon>
        <taxon>Streptophyta</taxon>
        <taxon>Embryophyta</taxon>
        <taxon>Tracheophyta</taxon>
        <taxon>Spermatophyta</taxon>
        <taxon>Magnoliopsida</taxon>
        <taxon>eudicotyledons</taxon>
        <taxon>Gunneridae</taxon>
        <taxon>Pentapetalae</taxon>
        <taxon>asterids</taxon>
        <taxon>lamiids</taxon>
        <taxon>Solanales</taxon>
        <taxon>Solanaceae</taxon>
        <taxon>Nicotianoideae</taxon>
        <taxon>Nicotianeae</taxon>
        <taxon>Nicotiana</taxon>
    </lineage>
</organism>
<reference evidence="3" key="2">
    <citation type="submission" date="2025-08" db="UniProtKB">
        <authorList>
            <consortium name="RefSeq"/>
        </authorList>
    </citation>
    <scope>IDENTIFICATION</scope>
    <source>
        <tissue evidence="3">Leaf</tissue>
    </source>
</reference>
<evidence type="ECO:0000313" key="3">
    <source>
        <dbReference type="RefSeq" id="XP_009775757.1"/>
    </source>
</evidence>
<dbReference type="AlphaFoldDB" id="A0A1U7W6V3"/>
<dbReference type="InterPro" id="IPR013103">
    <property type="entry name" value="RVT_2"/>
</dbReference>
<dbReference type="Pfam" id="PF07727">
    <property type="entry name" value="RVT_2"/>
    <property type="match status" value="1"/>
</dbReference>
<feature type="domain" description="Reverse transcriptase Ty1/copia-type" evidence="1">
    <location>
        <begin position="36"/>
        <end position="100"/>
    </location>
</feature>
<proteinExistence type="predicted"/>
<protein>
    <submittedName>
        <fullName evidence="3">Uncharacterized protein LOC104225612</fullName>
    </submittedName>
</protein>
<dbReference type="RefSeq" id="XP_009775757.1">
    <property type="nucleotide sequence ID" value="XM_009777455.1"/>
</dbReference>
<accession>A0A1U7W6V3</accession>